<protein>
    <recommendedName>
        <fullName evidence="3">Superoxide dismutase [Cu-Zn]</fullName>
        <ecNumber evidence="3">1.15.1.1</ecNumber>
    </recommendedName>
</protein>
<comment type="cofactor">
    <cofactor evidence="3">
        <name>Zn(2+)</name>
        <dbReference type="ChEBI" id="CHEBI:29105"/>
    </cofactor>
    <text evidence="3">Binds 1 zinc ion per subunit.</text>
</comment>
<dbReference type="InterPro" id="IPR036423">
    <property type="entry name" value="SOD-like_Cu/Zn_dom_sf"/>
</dbReference>
<comment type="catalytic activity">
    <reaction evidence="3">
        <text>2 superoxide + 2 H(+) = H2O2 + O2</text>
        <dbReference type="Rhea" id="RHEA:20696"/>
        <dbReference type="ChEBI" id="CHEBI:15378"/>
        <dbReference type="ChEBI" id="CHEBI:15379"/>
        <dbReference type="ChEBI" id="CHEBI:16240"/>
        <dbReference type="ChEBI" id="CHEBI:18421"/>
        <dbReference type="EC" id="1.15.1.1"/>
    </reaction>
</comment>
<evidence type="ECO:0000256" key="1">
    <source>
        <dbReference type="ARBA" id="ARBA00010457"/>
    </source>
</evidence>
<evidence type="ECO:0000313" key="5">
    <source>
        <dbReference type="EMBL" id="MBD3109019.1"/>
    </source>
</evidence>
<keyword evidence="3" id="KW-0479">Metal-binding</keyword>
<dbReference type="InterPro" id="IPR001424">
    <property type="entry name" value="SOD_Cu_Zn_dom"/>
</dbReference>
<dbReference type="PROSITE" id="PS00332">
    <property type="entry name" value="SOD_CU_ZN_2"/>
    <property type="match status" value="1"/>
</dbReference>
<dbReference type="AlphaFoldDB" id="A0A927D0Y4"/>
<keyword evidence="3" id="KW-0186">Copper</keyword>
<comment type="caution">
    <text evidence="5">The sequence shown here is derived from an EMBL/GenBank/DDBJ whole genome shotgun (WGS) entry which is preliminary data.</text>
</comment>
<dbReference type="Gene3D" id="2.60.40.200">
    <property type="entry name" value="Superoxide dismutase, copper/zinc binding domain"/>
    <property type="match status" value="1"/>
</dbReference>
<dbReference type="GO" id="GO:0005507">
    <property type="term" value="F:copper ion binding"/>
    <property type="evidence" value="ECO:0007669"/>
    <property type="project" value="InterPro"/>
</dbReference>
<dbReference type="PANTHER" id="PTHR10003">
    <property type="entry name" value="SUPEROXIDE DISMUTASE CU-ZN -RELATED"/>
    <property type="match status" value="1"/>
</dbReference>
<dbReference type="EC" id="1.15.1.1" evidence="3"/>
<dbReference type="InterPro" id="IPR024134">
    <property type="entry name" value="SOD_Cu/Zn_/chaperone"/>
</dbReference>
<dbReference type="Proteomes" id="UP000602076">
    <property type="component" value="Unassembled WGS sequence"/>
</dbReference>
<dbReference type="InterPro" id="IPR018152">
    <property type="entry name" value="SOD_Cu/Zn_BS"/>
</dbReference>
<keyword evidence="3" id="KW-0862">Zinc</keyword>
<keyword evidence="3" id="KW-0560">Oxidoreductase</keyword>
<evidence type="ECO:0000256" key="2">
    <source>
        <dbReference type="ARBA" id="ARBA00024900"/>
    </source>
</evidence>
<dbReference type="RefSeq" id="WP_190998559.1">
    <property type="nucleotide sequence ID" value="NZ_JACXSI010000026.1"/>
</dbReference>
<keyword evidence="6" id="KW-1185">Reference proteome</keyword>
<dbReference type="GO" id="GO:0004784">
    <property type="term" value="F:superoxide dismutase activity"/>
    <property type="evidence" value="ECO:0007669"/>
    <property type="project" value="UniProtKB-EC"/>
</dbReference>
<dbReference type="EMBL" id="JACXSI010000026">
    <property type="protein sequence ID" value="MBD3109019.1"/>
    <property type="molecule type" value="Genomic_DNA"/>
</dbReference>
<comment type="cofactor">
    <cofactor evidence="3">
        <name>Cu cation</name>
        <dbReference type="ChEBI" id="CHEBI:23378"/>
    </cofactor>
    <text evidence="3">Binds 1 copper ion per subunit.</text>
</comment>
<accession>A0A927D0Y4</accession>
<evidence type="ECO:0000313" key="6">
    <source>
        <dbReference type="Proteomes" id="UP000602076"/>
    </source>
</evidence>
<dbReference type="CDD" id="cd00305">
    <property type="entry name" value="Cu-Zn_Superoxide_Dismutase"/>
    <property type="match status" value="1"/>
</dbReference>
<organism evidence="5 6">
    <name type="scientific">Peribacillus faecalis</name>
    <dbReference type="NCBI Taxonomy" id="2772559"/>
    <lineage>
        <taxon>Bacteria</taxon>
        <taxon>Bacillati</taxon>
        <taxon>Bacillota</taxon>
        <taxon>Bacilli</taxon>
        <taxon>Bacillales</taxon>
        <taxon>Bacillaceae</taxon>
        <taxon>Peribacillus</taxon>
    </lineage>
</organism>
<dbReference type="Pfam" id="PF00080">
    <property type="entry name" value="Sod_Cu"/>
    <property type="match status" value="1"/>
</dbReference>
<dbReference type="SUPFAM" id="SSF49329">
    <property type="entry name" value="Cu,Zn superoxide dismutase-like"/>
    <property type="match status" value="1"/>
</dbReference>
<sequence>MKKWLSVCLLLLLAGCSEENPTKVKVGMYNADGDSIGTVELAEEADGVELTFDLNGLTPGNHAIHFHSVGLCEAPDFVSAGDHFNPEQTEHGLLNDKGAHLGDLPNMAVDESGTYKGTMKSNVTLKEGKDSLVTKDGTSLVIHAGADDGMSQPAGNSGERIACGVISKDKQVVR</sequence>
<comment type="similarity">
    <text evidence="1 3">Belongs to the Cu-Zn superoxide dismutase family.</text>
</comment>
<evidence type="ECO:0000259" key="4">
    <source>
        <dbReference type="Pfam" id="PF00080"/>
    </source>
</evidence>
<evidence type="ECO:0000256" key="3">
    <source>
        <dbReference type="RuleBase" id="RU000393"/>
    </source>
</evidence>
<proteinExistence type="inferred from homology"/>
<comment type="function">
    <text evidence="2">Destroys radicals which are normally produced within the cells and which are toxic to biological systems. May play a role in favoring mycobacterial survival in phagocytes.</text>
</comment>
<gene>
    <name evidence="5" type="ORF">IEO70_11680</name>
</gene>
<name>A0A927D0Y4_9BACI</name>
<reference evidence="5" key="1">
    <citation type="submission" date="2020-09" db="EMBL/GenBank/DDBJ databases">
        <title>Bacillus faecalis sp. nov., a moderately halophilic bacterium isolated from cow faeces.</title>
        <authorList>
            <person name="Jiang L."/>
            <person name="Lee J."/>
        </authorList>
    </citation>
    <scope>NUCLEOTIDE SEQUENCE</scope>
    <source>
        <strain evidence="5">AGMB 02131</strain>
    </source>
</reference>
<feature type="domain" description="Superoxide dismutase copper/zinc binding" evidence="4">
    <location>
        <begin position="37"/>
        <end position="166"/>
    </location>
</feature>
<dbReference type="PROSITE" id="PS51257">
    <property type="entry name" value="PROKAR_LIPOPROTEIN"/>
    <property type="match status" value="1"/>
</dbReference>